<dbReference type="EMBL" id="CAACVI010000009">
    <property type="protein sequence ID" value="VEN73407.1"/>
    <property type="molecule type" value="Genomic_DNA"/>
</dbReference>
<reference evidence="3" key="1">
    <citation type="submission" date="2019-01" db="EMBL/GenBank/DDBJ databases">
        <authorList>
            <consortium name="Genoscope - CEA"/>
            <person name="William W."/>
        </authorList>
    </citation>
    <scope>NUCLEOTIDE SEQUENCE</scope>
    <source>
        <strain evidence="3">CR-1</strain>
    </source>
</reference>
<organism evidence="3">
    <name type="scientific">uncultured Desulfobacteraceae bacterium</name>
    <dbReference type="NCBI Taxonomy" id="218296"/>
    <lineage>
        <taxon>Bacteria</taxon>
        <taxon>Pseudomonadati</taxon>
        <taxon>Thermodesulfobacteriota</taxon>
        <taxon>Desulfobacteria</taxon>
        <taxon>Desulfobacterales</taxon>
        <taxon>Desulfobacteraceae</taxon>
        <taxon>environmental samples</taxon>
    </lineage>
</organism>
<dbReference type="PROSITE" id="PS01148">
    <property type="entry name" value="UPF0033"/>
    <property type="match status" value="1"/>
</dbReference>
<dbReference type="SUPFAM" id="SSF64307">
    <property type="entry name" value="SirA-like"/>
    <property type="match status" value="1"/>
</dbReference>
<feature type="domain" description="UPF0033" evidence="2">
    <location>
        <begin position="10"/>
        <end position="34"/>
    </location>
</feature>
<dbReference type="Gene3D" id="3.30.110.40">
    <property type="entry name" value="TusA-like domain"/>
    <property type="match status" value="1"/>
</dbReference>
<dbReference type="PANTHER" id="PTHR33279">
    <property type="entry name" value="SULFUR CARRIER PROTEIN YEDF-RELATED"/>
    <property type="match status" value="1"/>
</dbReference>
<gene>
    <name evidence="3" type="ORF">EPICR_170022</name>
</gene>
<protein>
    <submittedName>
        <fullName evidence="3">Preprotein translocase subunit TatC</fullName>
    </submittedName>
</protein>
<evidence type="ECO:0000313" key="3">
    <source>
        <dbReference type="EMBL" id="VEN73407.1"/>
    </source>
</evidence>
<dbReference type="PANTHER" id="PTHR33279:SF6">
    <property type="entry name" value="SULFUR CARRIER PROTEIN YEDF-RELATED"/>
    <property type="match status" value="1"/>
</dbReference>
<evidence type="ECO:0000259" key="2">
    <source>
        <dbReference type="PROSITE" id="PS01148"/>
    </source>
</evidence>
<dbReference type="Pfam" id="PF01206">
    <property type="entry name" value="TusA"/>
    <property type="match status" value="1"/>
</dbReference>
<dbReference type="InterPro" id="IPR036868">
    <property type="entry name" value="TusA-like_sf"/>
</dbReference>
<dbReference type="CDD" id="cd00291">
    <property type="entry name" value="SirA_YedF_YeeD"/>
    <property type="match status" value="1"/>
</dbReference>
<sequence length="77" mass="8687">MSDVKVDKVLDLRGLTCPMPLLKTKKELKGMKAGEVLEVWGTDEGSKKDIPDFVNKKHEFLSLADMDEGYTKYLIKA</sequence>
<proteinExistence type="inferred from homology"/>
<comment type="similarity">
    <text evidence="1">Belongs to the sulfur carrier protein TusA family.</text>
</comment>
<evidence type="ECO:0000256" key="1">
    <source>
        <dbReference type="ARBA" id="ARBA00008984"/>
    </source>
</evidence>
<dbReference type="InterPro" id="IPR001455">
    <property type="entry name" value="TusA-like"/>
</dbReference>
<name>A0A484HJL4_9BACT</name>
<accession>A0A484HJL4</accession>
<dbReference type="AlphaFoldDB" id="A0A484HJL4"/>